<comment type="caution">
    <text evidence="1">The sequence shown here is derived from an EMBL/GenBank/DDBJ whole genome shotgun (WGS) entry which is preliminary data.</text>
</comment>
<reference evidence="1" key="1">
    <citation type="journal article" date="2014" name="Front. Microbiol.">
        <title>High frequency of phylogenetically diverse reductive dehalogenase-homologous genes in deep subseafloor sedimentary metagenomes.</title>
        <authorList>
            <person name="Kawai M."/>
            <person name="Futagami T."/>
            <person name="Toyoda A."/>
            <person name="Takaki Y."/>
            <person name="Nishi S."/>
            <person name="Hori S."/>
            <person name="Arai W."/>
            <person name="Tsubouchi T."/>
            <person name="Morono Y."/>
            <person name="Uchiyama I."/>
            <person name="Ito T."/>
            <person name="Fujiyama A."/>
            <person name="Inagaki F."/>
            <person name="Takami H."/>
        </authorList>
    </citation>
    <scope>NUCLEOTIDE SEQUENCE</scope>
    <source>
        <strain evidence="1">Expedition CK06-06</strain>
    </source>
</reference>
<organism evidence="1">
    <name type="scientific">marine sediment metagenome</name>
    <dbReference type="NCBI Taxonomy" id="412755"/>
    <lineage>
        <taxon>unclassified sequences</taxon>
        <taxon>metagenomes</taxon>
        <taxon>ecological metagenomes</taxon>
    </lineage>
</organism>
<evidence type="ECO:0000313" key="1">
    <source>
        <dbReference type="EMBL" id="GAG77694.1"/>
    </source>
</evidence>
<proteinExistence type="predicted"/>
<name>X1A7J1_9ZZZZ</name>
<protein>
    <submittedName>
        <fullName evidence="1">Uncharacterized protein</fullName>
    </submittedName>
</protein>
<feature type="non-terminal residue" evidence="1">
    <location>
        <position position="1"/>
    </location>
</feature>
<dbReference type="EMBL" id="BART01014842">
    <property type="protein sequence ID" value="GAG77694.1"/>
    <property type="molecule type" value="Genomic_DNA"/>
</dbReference>
<sequence>RTCESCQYKVIGYEHSKVCDKQCRLILDINEAIDCKDFKQYTRWNKLGNELTLEG</sequence>
<gene>
    <name evidence="1" type="ORF">S01H4_29244</name>
</gene>
<dbReference type="AlphaFoldDB" id="X1A7J1"/>
<accession>X1A7J1</accession>